<accession>A0A1H5HU78</accession>
<gene>
    <name evidence="1" type="ORF">SAMN05444171_7008</name>
</gene>
<sequence>MGQAFQTWRSASEQRAWLSMLIDTFEEVSRPEALAVPCDSHVLAALRAQLASPVSGLPYASPYGLRH</sequence>
<organism evidence="1 2">
    <name type="scientific">Bradyrhizobium lablabi</name>
    <dbReference type="NCBI Taxonomy" id="722472"/>
    <lineage>
        <taxon>Bacteria</taxon>
        <taxon>Pseudomonadati</taxon>
        <taxon>Pseudomonadota</taxon>
        <taxon>Alphaproteobacteria</taxon>
        <taxon>Hyphomicrobiales</taxon>
        <taxon>Nitrobacteraceae</taxon>
        <taxon>Bradyrhizobium</taxon>
    </lineage>
</organism>
<dbReference type="Proteomes" id="UP000183208">
    <property type="component" value="Unassembled WGS sequence"/>
</dbReference>
<name>A0A1H5HU78_9BRAD</name>
<reference evidence="1 2" key="1">
    <citation type="submission" date="2016-10" db="EMBL/GenBank/DDBJ databases">
        <authorList>
            <person name="de Groot N.N."/>
        </authorList>
    </citation>
    <scope>NUCLEOTIDE SEQUENCE [LARGE SCALE GENOMIC DNA]</scope>
    <source>
        <strain evidence="1 2">GAS522</strain>
    </source>
</reference>
<dbReference type="AlphaFoldDB" id="A0A1H5HU78"/>
<dbReference type="OrthoDB" id="8253600at2"/>
<evidence type="ECO:0000313" key="2">
    <source>
        <dbReference type="Proteomes" id="UP000183208"/>
    </source>
</evidence>
<proteinExistence type="predicted"/>
<protein>
    <submittedName>
        <fullName evidence="1">Uncharacterized protein</fullName>
    </submittedName>
</protein>
<dbReference type="EMBL" id="FNTI01000001">
    <property type="protein sequence ID" value="SEE31543.1"/>
    <property type="molecule type" value="Genomic_DNA"/>
</dbReference>
<dbReference type="RefSeq" id="WP_074828706.1">
    <property type="nucleotide sequence ID" value="NZ_FNTI01000001.1"/>
</dbReference>
<evidence type="ECO:0000313" key="1">
    <source>
        <dbReference type="EMBL" id="SEE31543.1"/>
    </source>
</evidence>